<dbReference type="Proteomes" id="UP001141434">
    <property type="component" value="Unassembled WGS sequence"/>
</dbReference>
<feature type="region of interest" description="Disordered" evidence="6">
    <location>
        <begin position="1"/>
        <end position="36"/>
    </location>
</feature>
<dbReference type="InterPro" id="IPR051211">
    <property type="entry name" value="PG_lysyltransferase"/>
</dbReference>
<dbReference type="GeneID" id="81390025"/>
<dbReference type="GO" id="GO:0005886">
    <property type="term" value="C:plasma membrane"/>
    <property type="evidence" value="ECO:0007669"/>
    <property type="project" value="UniProtKB-SubCell"/>
</dbReference>
<evidence type="ECO:0000313" key="8">
    <source>
        <dbReference type="EMBL" id="KAJ5114514.1"/>
    </source>
</evidence>
<proteinExistence type="predicted"/>
<evidence type="ECO:0000313" key="9">
    <source>
        <dbReference type="Proteomes" id="UP001141434"/>
    </source>
</evidence>
<dbReference type="RefSeq" id="XP_056515707.1">
    <property type="nucleotide sequence ID" value="XM_056650857.1"/>
</dbReference>
<sequence length="525" mass="56673">MSTLTPAMDSPIAMPETKKRPRRGRKANKPDIKPKKGLLLDELGDTLVNQLCAPPKLDDPLNVSCGSVADHLRSNLTAALTTPSCTSSSSSSRTLTGFDTTPPTSLDSREIPELPSSTSLTQAKHSPASDGSSHTKYVDSEHASVFSLDDFSTMTAIEGLAAHYGRVAHMGILDRSYRFFVNKKRTAALSFKVQNGVAIVGGDPLCEPDAVAGLLAEFAAYRRRHLWGIAFMGASESFVRDVAQPQGWTTIRFGTERVLDPQTNEVLLERGGKRIAVQNRQLLHPDKGGISLGVYAPTIHGTDPQLQADLVAIYDAWRTERNCSASPQAFITVYDPFALPALMTFVYTRGPDGQVNGLAALRRLAGAGYHVDPCIAAPGSPKGISDLLLVAAMALLNRTGVSYLGFGFEPLQVLAATDTSGMPGPLANLTSDLYAHAFRRLPIRGKKAYHDKFRPDPAQDSGLYIVFPGGFPGPRHLLAMAHIANISLRKVFWTDVRSWALRRKAQASTEGTADPPDRKDQTSAS</sequence>
<name>A0A9W9G9P2_9EURO</name>
<accession>A0A9W9G9P2</accession>
<dbReference type="GO" id="GO:0055091">
    <property type="term" value="P:phospholipid homeostasis"/>
    <property type="evidence" value="ECO:0007669"/>
    <property type="project" value="TreeGrafter"/>
</dbReference>
<feature type="domain" description="Phosphatidylglycerol lysyltransferase C-terminal" evidence="7">
    <location>
        <begin position="167"/>
        <end position="456"/>
    </location>
</feature>
<evidence type="ECO:0000256" key="4">
    <source>
        <dbReference type="ARBA" id="ARBA00022989"/>
    </source>
</evidence>
<feature type="compositionally biased region" description="Low complexity" evidence="6">
    <location>
        <begin position="80"/>
        <end position="96"/>
    </location>
</feature>
<comment type="subcellular location">
    <subcellularLocation>
        <location evidence="1">Cell membrane</location>
        <topology evidence="1">Multi-pass membrane protein</topology>
    </subcellularLocation>
</comment>
<feature type="compositionally biased region" description="Polar residues" evidence="6">
    <location>
        <begin position="97"/>
        <end position="106"/>
    </location>
</feature>
<protein>
    <recommendedName>
        <fullName evidence="7">Phosphatidylglycerol lysyltransferase C-terminal domain-containing protein</fullName>
    </recommendedName>
</protein>
<evidence type="ECO:0000256" key="6">
    <source>
        <dbReference type="SAM" id="MobiDB-lite"/>
    </source>
</evidence>
<feature type="region of interest" description="Disordered" evidence="6">
    <location>
        <begin position="80"/>
        <end position="136"/>
    </location>
</feature>
<dbReference type="PANTHER" id="PTHR34697:SF2">
    <property type="entry name" value="PHOSPHATIDYLGLYCEROL LYSYLTRANSFERASE"/>
    <property type="match status" value="1"/>
</dbReference>
<evidence type="ECO:0000256" key="1">
    <source>
        <dbReference type="ARBA" id="ARBA00004651"/>
    </source>
</evidence>
<evidence type="ECO:0000256" key="3">
    <source>
        <dbReference type="ARBA" id="ARBA00022692"/>
    </source>
</evidence>
<evidence type="ECO:0000256" key="2">
    <source>
        <dbReference type="ARBA" id="ARBA00022475"/>
    </source>
</evidence>
<keyword evidence="3" id="KW-0812">Transmembrane</keyword>
<feature type="region of interest" description="Disordered" evidence="6">
    <location>
        <begin position="504"/>
        <end position="525"/>
    </location>
</feature>
<keyword evidence="2" id="KW-1003">Cell membrane</keyword>
<feature type="compositionally biased region" description="Polar residues" evidence="6">
    <location>
        <begin position="115"/>
        <end position="135"/>
    </location>
</feature>
<organism evidence="8 9">
    <name type="scientific">Penicillium alfredii</name>
    <dbReference type="NCBI Taxonomy" id="1506179"/>
    <lineage>
        <taxon>Eukaryota</taxon>
        <taxon>Fungi</taxon>
        <taxon>Dikarya</taxon>
        <taxon>Ascomycota</taxon>
        <taxon>Pezizomycotina</taxon>
        <taxon>Eurotiomycetes</taxon>
        <taxon>Eurotiomycetidae</taxon>
        <taxon>Eurotiales</taxon>
        <taxon>Aspergillaceae</taxon>
        <taxon>Penicillium</taxon>
    </lineage>
</organism>
<dbReference type="GO" id="GO:0016755">
    <property type="term" value="F:aminoacyltransferase activity"/>
    <property type="evidence" value="ECO:0007669"/>
    <property type="project" value="TreeGrafter"/>
</dbReference>
<comment type="caution">
    <text evidence="8">The sequence shown here is derived from an EMBL/GenBank/DDBJ whole genome shotgun (WGS) entry which is preliminary data.</text>
</comment>
<dbReference type="InterPro" id="IPR024320">
    <property type="entry name" value="LPG_synthase_C"/>
</dbReference>
<evidence type="ECO:0000259" key="7">
    <source>
        <dbReference type="Pfam" id="PF09924"/>
    </source>
</evidence>
<dbReference type="PANTHER" id="PTHR34697">
    <property type="entry name" value="PHOSPHATIDYLGLYCEROL LYSYLTRANSFERASE"/>
    <property type="match status" value="1"/>
</dbReference>
<dbReference type="AlphaFoldDB" id="A0A9W9G9P2"/>
<evidence type="ECO:0000256" key="5">
    <source>
        <dbReference type="ARBA" id="ARBA00023136"/>
    </source>
</evidence>
<reference evidence="8" key="2">
    <citation type="journal article" date="2023" name="IMA Fungus">
        <title>Comparative genomic study of the Penicillium genus elucidates a diverse pangenome and 15 lateral gene transfer events.</title>
        <authorList>
            <person name="Petersen C."/>
            <person name="Sorensen T."/>
            <person name="Nielsen M.R."/>
            <person name="Sondergaard T.E."/>
            <person name="Sorensen J.L."/>
            <person name="Fitzpatrick D.A."/>
            <person name="Frisvad J.C."/>
            <person name="Nielsen K.L."/>
        </authorList>
    </citation>
    <scope>NUCLEOTIDE SEQUENCE</scope>
    <source>
        <strain evidence="8">IBT 34128</strain>
    </source>
</reference>
<gene>
    <name evidence="8" type="ORF">NUU61_000273</name>
</gene>
<dbReference type="Pfam" id="PF09924">
    <property type="entry name" value="LPG_synthase_C"/>
    <property type="match status" value="1"/>
</dbReference>
<dbReference type="OrthoDB" id="5421852at2759"/>
<reference evidence="8" key="1">
    <citation type="submission" date="2022-11" db="EMBL/GenBank/DDBJ databases">
        <authorList>
            <person name="Petersen C."/>
        </authorList>
    </citation>
    <scope>NUCLEOTIDE SEQUENCE</scope>
    <source>
        <strain evidence="8">IBT 34128</strain>
    </source>
</reference>
<keyword evidence="9" id="KW-1185">Reference proteome</keyword>
<keyword evidence="5" id="KW-0472">Membrane</keyword>
<feature type="compositionally biased region" description="Basic and acidic residues" evidence="6">
    <location>
        <begin position="515"/>
        <end position="525"/>
    </location>
</feature>
<dbReference type="EMBL" id="JAPMSZ010000001">
    <property type="protein sequence ID" value="KAJ5114514.1"/>
    <property type="molecule type" value="Genomic_DNA"/>
</dbReference>
<keyword evidence="4" id="KW-1133">Transmembrane helix</keyword>